<gene>
    <name evidence="1" type="ORF">NLO413_0018</name>
</gene>
<dbReference type="STRING" id="1359163.NLO413_0018"/>
<dbReference type="OrthoDB" id="6058745at2"/>
<evidence type="ECO:0008006" key="3">
    <source>
        <dbReference type="Google" id="ProtNLM"/>
    </source>
</evidence>
<dbReference type="EMBL" id="LANX01000001">
    <property type="protein sequence ID" value="KJV68658.1"/>
    <property type="molecule type" value="Genomic_DNA"/>
</dbReference>
<dbReference type="InterPro" id="IPR038765">
    <property type="entry name" value="Papain-like_cys_pep_sf"/>
</dbReference>
<dbReference type="AlphaFoldDB" id="A0A0F3NKT0"/>
<protein>
    <recommendedName>
        <fullName evidence="3">NlpC/P60 family protein</fullName>
    </recommendedName>
</protein>
<accession>A0A0F3NKT0</accession>
<organism evidence="1 2">
    <name type="scientific">Candidatus Neoehrlichia procyonis str. RAC413</name>
    <dbReference type="NCBI Taxonomy" id="1359163"/>
    <lineage>
        <taxon>Bacteria</taxon>
        <taxon>Pseudomonadati</taxon>
        <taxon>Pseudomonadota</taxon>
        <taxon>Alphaproteobacteria</taxon>
        <taxon>Rickettsiales</taxon>
        <taxon>Anaplasmataceae</taxon>
        <taxon>Candidatus Neoehrlichia</taxon>
    </lineage>
</organism>
<reference evidence="1 2" key="1">
    <citation type="submission" date="2015-02" db="EMBL/GenBank/DDBJ databases">
        <title>Genome Sequencing of Rickettsiales.</title>
        <authorList>
            <person name="Daugherty S.C."/>
            <person name="Su Q."/>
            <person name="Abolude K."/>
            <person name="Beier-Sexton M."/>
            <person name="Carlyon J.A."/>
            <person name="Carter R."/>
            <person name="Day N.P."/>
            <person name="Dumler S.J."/>
            <person name="Dyachenko V."/>
            <person name="Godinez A."/>
            <person name="Kurtti T.J."/>
            <person name="Lichay M."/>
            <person name="Mullins K.E."/>
            <person name="Ott S."/>
            <person name="Pappas-Brown V."/>
            <person name="Paris D.H."/>
            <person name="Patel P."/>
            <person name="Richards A.L."/>
            <person name="Sadzewicz L."/>
            <person name="Sears K."/>
            <person name="Seidman D."/>
            <person name="Sengamalay N."/>
            <person name="Stenos J."/>
            <person name="Tallon L.J."/>
            <person name="Vincent G."/>
            <person name="Fraser C.M."/>
            <person name="Munderloh U."/>
            <person name="Dunning-Hotopp J.C."/>
        </authorList>
    </citation>
    <scope>NUCLEOTIDE SEQUENCE [LARGE SCALE GENOMIC DNA]</scope>
    <source>
        <strain evidence="1 2">RAC413</strain>
    </source>
</reference>
<dbReference type="Gene3D" id="3.90.1720.10">
    <property type="entry name" value="endopeptidase domain like (from Nostoc punctiforme)"/>
    <property type="match status" value="1"/>
</dbReference>
<keyword evidence="2" id="KW-1185">Reference proteome</keyword>
<comment type="caution">
    <text evidence="1">The sequence shown here is derived from an EMBL/GenBank/DDBJ whole genome shotgun (WGS) entry which is preliminary data.</text>
</comment>
<proteinExistence type="predicted"/>
<evidence type="ECO:0000313" key="2">
    <source>
        <dbReference type="Proteomes" id="UP000033562"/>
    </source>
</evidence>
<dbReference type="RefSeq" id="WP_052690353.1">
    <property type="nucleotide sequence ID" value="NZ_LANX01000001.1"/>
</dbReference>
<evidence type="ECO:0000313" key="1">
    <source>
        <dbReference type="EMBL" id="KJV68658.1"/>
    </source>
</evidence>
<sequence>MMNFITRKHIIKTARKWIGTQFHHQGRLKKNAKCQGGCDCLGLIIGIAKELNIQSKTNLPLHYFDQVNYSLTIEEDLEKNTIYNKIQHLLVHKETLSALPGDILLIKIHHNIWHFAILSYHHKIIHTSTTIQQVTEHKLFPKWYHMIAYVFSFPFIYEDHTNYPTLYYYNTKH</sequence>
<dbReference type="Proteomes" id="UP000033562">
    <property type="component" value="Unassembled WGS sequence"/>
</dbReference>
<dbReference type="SUPFAM" id="SSF54001">
    <property type="entry name" value="Cysteine proteinases"/>
    <property type="match status" value="1"/>
</dbReference>
<name>A0A0F3NKT0_9RICK</name>